<evidence type="ECO:0000313" key="4">
    <source>
        <dbReference type="Proteomes" id="UP001530400"/>
    </source>
</evidence>
<feature type="region of interest" description="Disordered" evidence="1">
    <location>
        <begin position="79"/>
        <end position="136"/>
    </location>
</feature>
<sequence length="622" mass="68379">MTRKPHHDLPAIPEVSTPQEIEEFDDAGTIESYAFTLDGVGFDEESGSIMQTPPQMMSSPNNHMSRRDELESHRQTCRTLGVPCSEEMSAGSPRESEPESLKSTSTTSVANQMYDVSLNSPEGSRKTLPPRTSKPPRLITRAKIAEITSSYANSVKEMALSFSAKSKKMYVNSKQKLLTQDGAHKVDGTKRQSFHPSKLYPSWFTEANPLIKLTVIMALFFFALLVIVIVAVSKNGAPQPVQSVDSSSLASLSSALNDKSVKTLDTVNATEKVVAETSMPSYAPTFSPTAIPTSEESNYCINKAGRFASSRGKSRDCSWLKPKHLDRECGGLGEEPSELGLNCKLSCKDYNDCVVSEKTGSPTVTPTSKPTNKRRKKKDKTPRPTVAKTTTTSTQSAIIEDADEVYFLDINSKLRPCIWLDIRNPAVRSKRRDENCPSVDVQEVCPVACLDYLDFTVSSTVAATTTLAVAIKEIEEKKDGEVYFTDTTSQQRPCSWLDIRNTNQRTKRREANCAKITVQIICPASCEDYAVPVTVNKRKKNFEPDVSASDYVRSHDLVPQDECYDRSGYFLNDAGHPKMCSWLTENAAEAESRRERNCGGGAANATDLGVMCKSSCGFGGVC</sequence>
<protein>
    <submittedName>
        <fullName evidence="3">Uncharacterized protein</fullName>
    </submittedName>
</protein>
<name>A0ABD3NTI7_9STRA</name>
<evidence type="ECO:0000256" key="2">
    <source>
        <dbReference type="SAM" id="Phobius"/>
    </source>
</evidence>
<proteinExistence type="predicted"/>
<dbReference type="EMBL" id="JALLPJ020000948">
    <property type="protein sequence ID" value="KAL3779214.1"/>
    <property type="molecule type" value="Genomic_DNA"/>
</dbReference>
<reference evidence="3 4" key="1">
    <citation type="submission" date="2024-10" db="EMBL/GenBank/DDBJ databases">
        <title>Updated reference genomes for cyclostephanoid diatoms.</title>
        <authorList>
            <person name="Roberts W.R."/>
            <person name="Alverson A.J."/>
        </authorList>
    </citation>
    <scope>NUCLEOTIDE SEQUENCE [LARGE SCALE GENOMIC DNA]</scope>
    <source>
        <strain evidence="3 4">AJA010-31</strain>
    </source>
</reference>
<feature type="compositionally biased region" description="Polar residues" evidence="1">
    <location>
        <begin position="101"/>
        <end position="111"/>
    </location>
</feature>
<dbReference type="Proteomes" id="UP001530400">
    <property type="component" value="Unassembled WGS sequence"/>
</dbReference>
<keyword evidence="2" id="KW-0812">Transmembrane</keyword>
<comment type="caution">
    <text evidence="3">The sequence shown here is derived from an EMBL/GenBank/DDBJ whole genome shotgun (WGS) entry which is preliminary data.</text>
</comment>
<gene>
    <name evidence="3" type="ORF">ACHAWO_012858</name>
</gene>
<keyword evidence="2" id="KW-1133">Transmembrane helix</keyword>
<dbReference type="AlphaFoldDB" id="A0ABD3NTI7"/>
<feature type="region of interest" description="Disordered" evidence="1">
    <location>
        <begin position="358"/>
        <end position="392"/>
    </location>
</feature>
<feature type="compositionally biased region" description="Basic residues" evidence="1">
    <location>
        <begin position="371"/>
        <end position="380"/>
    </location>
</feature>
<organism evidence="3 4">
    <name type="scientific">Cyclotella atomus</name>
    <dbReference type="NCBI Taxonomy" id="382360"/>
    <lineage>
        <taxon>Eukaryota</taxon>
        <taxon>Sar</taxon>
        <taxon>Stramenopiles</taxon>
        <taxon>Ochrophyta</taxon>
        <taxon>Bacillariophyta</taxon>
        <taxon>Coscinodiscophyceae</taxon>
        <taxon>Thalassiosirophycidae</taxon>
        <taxon>Stephanodiscales</taxon>
        <taxon>Stephanodiscaceae</taxon>
        <taxon>Cyclotella</taxon>
    </lineage>
</organism>
<feature type="compositionally biased region" description="Low complexity" evidence="1">
    <location>
        <begin position="383"/>
        <end position="392"/>
    </location>
</feature>
<evidence type="ECO:0000256" key="1">
    <source>
        <dbReference type="SAM" id="MobiDB-lite"/>
    </source>
</evidence>
<feature type="transmembrane region" description="Helical" evidence="2">
    <location>
        <begin position="210"/>
        <end position="232"/>
    </location>
</feature>
<accession>A0ABD3NTI7</accession>
<evidence type="ECO:0000313" key="3">
    <source>
        <dbReference type="EMBL" id="KAL3779214.1"/>
    </source>
</evidence>
<keyword evidence="2" id="KW-0472">Membrane</keyword>
<keyword evidence="4" id="KW-1185">Reference proteome</keyword>